<keyword evidence="9" id="KW-1185">Reference proteome</keyword>
<dbReference type="Pfam" id="PF12738">
    <property type="entry name" value="PTCB-BRCT"/>
    <property type="match status" value="1"/>
</dbReference>
<dbReference type="Gene3D" id="3.30.40.10">
    <property type="entry name" value="Zinc/RING finger domain, C3HC4 (zinc finger)"/>
    <property type="match status" value="1"/>
</dbReference>
<dbReference type="InterPro" id="IPR013083">
    <property type="entry name" value="Znf_RING/FYVE/PHD"/>
</dbReference>
<dbReference type="PROSITE" id="PS01359">
    <property type="entry name" value="ZF_PHD_1"/>
    <property type="match status" value="1"/>
</dbReference>
<keyword evidence="2 4" id="KW-0863">Zinc-finger</keyword>
<feature type="region of interest" description="Disordered" evidence="5">
    <location>
        <begin position="121"/>
        <end position="141"/>
    </location>
</feature>
<gene>
    <name evidence="8" type="ORF">QJS04_geneDACA016425</name>
</gene>
<evidence type="ECO:0000256" key="2">
    <source>
        <dbReference type="ARBA" id="ARBA00022771"/>
    </source>
</evidence>
<feature type="region of interest" description="Disordered" evidence="5">
    <location>
        <begin position="244"/>
        <end position="265"/>
    </location>
</feature>
<dbReference type="PANTHER" id="PTHR47776:SF2">
    <property type="entry name" value="RING-TYPE E3 UBIQUITIN TRANSFERASE BRCA1"/>
    <property type="match status" value="1"/>
</dbReference>
<feature type="domain" description="RING-type" evidence="6">
    <location>
        <begin position="311"/>
        <end position="356"/>
    </location>
</feature>
<evidence type="ECO:0000313" key="9">
    <source>
        <dbReference type="Proteomes" id="UP001179952"/>
    </source>
</evidence>
<accession>A0AAV9BAC2</accession>
<evidence type="ECO:0000256" key="1">
    <source>
        <dbReference type="ARBA" id="ARBA00022723"/>
    </source>
</evidence>
<proteinExistence type="predicted"/>
<name>A0AAV9BAC2_ACOGR</name>
<feature type="domain" description="BRCT" evidence="7">
    <location>
        <begin position="2"/>
        <end position="93"/>
    </location>
</feature>
<dbReference type="InterPro" id="IPR011011">
    <property type="entry name" value="Znf_FYVE_PHD"/>
</dbReference>
<evidence type="ECO:0000313" key="8">
    <source>
        <dbReference type="EMBL" id="KAK1273049.1"/>
    </source>
</evidence>
<dbReference type="SUPFAM" id="SSF52113">
    <property type="entry name" value="BRCT domain"/>
    <property type="match status" value="1"/>
</dbReference>
<keyword evidence="3" id="KW-0862">Zinc</keyword>
<dbReference type="SUPFAM" id="SSF57850">
    <property type="entry name" value="RING/U-box"/>
    <property type="match status" value="1"/>
</dbReference>
<dbReference type="PROSITE" id="PS50089">
    <property type="entry name" value="ZF_RING_2"/>
    <property type="match status" value="1"/>
</dbReference>
<evidence type="ECO:0000256" key="3">
    <source>
        <dbReference type="ARBA" id="ARBA00022833"/>
    </source>
</evidence>
<reference evidence="8" key="1">
    <citation type="journal article" date="2023" name="Nat. Commun.">
        <title>Diploid and tetraploid genomes of Acorus and the evolution of monocots.</title>
        <authorList>
            <person name="Ma L."/>
            <person name="Liu K.W."/>
            <person name="Li Z."/>
            <person name="Hsiao Y.Y."/>
            <person name="Qi Y."/>
            <person name="Fu T."/>
            <person name="Tang G.D."/>
            <person name="Zhang D."/>
            <person name="Sun W.H."/>
            <person name="Liu D.K."/>
            <person name="Li Y."/>
            <person name="Chen G.Z."/>
            <person name="Liu X.D."/>
            <person name="Liao X.Y."/>
            <person name="Jiang Y.T."/>
            <person name="Yu X."/>
            <person name="Hao Y."/>
            <person name="Huang J."/>
            <person name="Zhao X.W."/>
            <person name="Ke S."/>
            <person name="Chen Y.Y."/>
            <person name="Wu W.L."/>
            <person name="Hsu J.L."/>
            <person name="Lin Y.F."/>
            <person name="Huang M.D."/>
            <person name="Li C.Y."/>
            <person name="Huang L."/>
            <person name="Wang Z.W."/>
            <person name="Zhao X."/>
            <person name="Zhong W.Y."/>
            <person name="Peng D.H."/>
            <person name="Ahmad S."/>
            <person name="Lan S."/>
            <person name="Zhang J.S."/>
            <person name="Tsai W.C."/>
            <person name="Van de Peer Y."/>
            <person name="Liu Z.J."/>
        </authorList>
    </citation>
    <scope>NUCLEOTIDE SEQUENCE</scope>
    <source>
        <strain evidence="8">SCP</strain>
    </source>
</reference>
<feature type="region of interest" description="Disordered" evidence="5">
    <location>
        <begin position="166"/>
        <end position="227"/>
    </location>
</feature>
<feature type="compositionally biased region" description="Polar residues" evidence="5">
    <location>
        <begin position="215"/>
        <end position="227"/>
    </location>
</feature>
<evidence type="ECO:0000259" key="6">
    <source>
        <dbReference type="PROSITE" id="PS50089"/>
    </source>
</evidence>
<evidence type="ECO:0000256" key="4">
    <source>
        <dbReference type="PROSITE-ProRule" id="PRU00175"/>
    </source>
</evidence>
<dbReference type="GO" id="GO:0008270">
    <property type="term" value="F:zinc ion binding"/>
    <property type="evidence" value="ECO:0007669"/>
    <property type="project" value="UniProtKB-KW"/>
</dbReference>
<dbReference type="Gene3D" id="3.40.50.10190">
    <property type="entry name" value="BRCT domain"/>
    <property type="match status" value="1"/>
</dbReference>
<feature type="compositionally biased region" description="Polar residues" evidence="5">
    <location>
        <begin position="244"/>
        <end position="263"/>
    </location>
</feature>
<dbReference type="Pfam" id="PF13639">
    <property type="entry name" value="zf-RING_2"/>
    <property type="match status" value="1"/>
</dbReference>
<keyword evidence="1" id="KW-0479">Metal-binding</keyword>
<dbReference type="EMBL" id="JAUJYN010000004">
    <property type="protein sequence ID" value="KAK1273049.1"/>
    <property type="molecule type" value="Genomic_DNA"/>
</dbReference>
<protein>
    <submittedName>
        <fullName evidence="8">BRCT domain-containing protein</fullName>
    </submittedName>
</protein>
<sequence length="464" mass="52012">MVSHRPIRGMESAVVTVSGYHGRERFKLIKLIDRTGANFVGTMSRSTTHLVCWKFDGRKYEMAKRLGTRIISHCWFEDCIKEGRRRAEGPYLMQCGKQVGPLSWELLVDADSHGKEEHILSRKRGRALSDRSNTPNDAKTLSLDVGSIDKSYYHISSESEESDYYSSLSSRRKRRTQDAVGQSVASEPNRKIRRLVKKTASSYLPTNVLDREQENLPSQNSNPNSDNLSKIIALTSQARNLESRFSGNANRESINEELGSNNPMKDAMSPVLERTSDTATHNSGDNQTVGMKEVDDVGGLTRILTSTEVSCVICYTEFCTTRGVLPCGHRFCYSCIQKWAGSMMSKGKVSTCPLCKAPFSSIAKVEGAASSDQKIYSQTIPCVFPSAEIFIHPEVVSHALDSQPADSVCCECHHLEPEDLRLTCHLCRIRWVHSFCLDPPLVPWTCVHCRDLRTLYDLSRNNLC</sequence>
<comment type="caution">
    <text evidence="8">The sequence shown here is derived from an EMBL/GenBank/DDBJ whole genome shotgun (WGS) entry which is preliminary data.</text>
</comment>
<organism evidence="8 9">
    <name type="scientific">Acorus gramineus</name>
    <name type="common">Dwarf sweet flag</name>
    <dbReference type="NCBI Taxonomy" id="55184"/>
    <lineage>
        <taxon>Eukaryota</taxon>
        <taxon>Viridiplantae</taxon>
        <taxon>Streptophyta</taxon>
        <taxon>Embryophyta</taxon>
        <taxon>Tracheophyta</taxon>
        <taxon>Spermatophyta</taxon>
        <taxon>Magnoliopsida</taxon>
        <taxon>Liliopsida</taxon>
        <taxon>Acoraceae</taxon>
        <taxon>Acorus</taxon>
    </lineage>
</organism>
<dbReference type="AlphaFoldDB" id="A0AAV9BAC2"/>
<dbReference type="SMART" id="SM00184">
    <property type="entry name" value="RING"/>
    <property type="match status" value="1"/>
</dbReference>
<dbReference type="PANTHER" id="PTHR47776">
    <property type="entry name" value="F5A8.9 PROTEIN"/>
    <property type="match status" value="1"/>
</dbReference>
<dbReference type="InterPro" id="IPR036420">
    <property type="entry name" value="BRCT_dom_sf"/>
</dbReference>
<dbReference type="InterPro" id="IPR019786">
    <property type="entry name" value="Zinc_finger_PHD-type_CS"/>
</dbReference>
<reference evidence="8" key="2">
    <citation type="submission" date="2023-06" db="EMBL/GenBank/DDBJ databases">
        <authorList>
            <person name="Ma L."/>
            <person name="Liu K.-W."/>
            <person name="Li Z."/>
            <person name="Hsiao Y.-Y."/>
            <person name="Qi Y."/>
            <person name="Fu T."/>
            <person name="Tang G."/>
            <person name="Zhang D."/>
            <person name="Sun W.-H."/>
            <person name="Liu D.-K."/>
            <person name="Li Y."/>
            <person name="Chen G.-Z."/>
            <person name="Liu X.-D."/>
            <person name="Liao X.-Y."/>
            <person name="Jiang Y.-T."/>
            <person name="Yu X."/>
            <person name="Hao Y."/>
            <person name="Huang J."/>
            <person name="Zhao X.-W."/>
            <person name="Ke S."/>
            <person name="Chen Y.-Y."/>
            <person name="Wu W.-L."/>
            <person name="Hsu J.-L."/>
            <person name="Lin Y.-F."/>
            <person name="Huang M.-D."/>
            <person name="Li C.-Y."/>
            <person name="Huang L."/>
            <person name="Wang Z.-W."/>
            <person name="Zhao X."/>
            <person name="Zhong W.-Y."/>
            <person name="Peng D.-H."/>
            <person name="Ahmad S."/>
            <person name="Lan S."/>
            <person name="Zhang J.-S."/>
            <person name="Tsai W.-C."/>
            <person name="Van De Peer Y."/>
            <person name="Liu Z.-J."/>
        </authorList>
    </citation>
    <scope>NUCLEOTIDE SEQUENCE</scope>
    <source>
        <strain evidence="8">SCP</strain>
        <tissue evidence="8">Leaves</tissue>
    </source>
</reference>
<dbReference type="InterPro" id="IPR017907">
    <property type="entry name" value="Znf_RING_CS"/>
</dbReference>
<feature type="compositionally biased region" description="Polar residues" evidence="5">
    <location>
        <begin position="130"/>
        <end position="139"/>
    </location>
</feature>
<evidence type="ECO:0000256" key="5">
    <source>
        <dbReference type="SAM" id="MobiDB-lite"/>
    </source>
</evidence>
<dbReference type="PROSITE" id="PS00518">
    <property type="entry name" value="ZF_RING_1"/>
    <property type="match status" value="1"/>
</dbReference>
<dbReference type="InterPro" id="IPR001357">
    <property type="entry name" value="BRCT_dom"/>
</dbReference>
<dbReference type="InterPro" id="IPR001841">
    <property type="entry name" value="Znf_RING"/>
</dbReference>
<evidence type="ECO:0000259" key="7">
    <source>
        <dbReference type="PROSITE" id="PS50172"/>
    </source>
</evidence>
<dbReference type="PROSITE" id="PS50172">
    <property type="entry name" value="BRCT"/>
    <property type="match status" value="1"/>
</dbReference>
<dbReference type="SUPFAM" id="SSF57903">
    <property type="entry name" value="FYVE/PHD zinc finger"/>
    <property type="match status" value="1"/>
</dbReference>
<dbReference type="SMART" id="SM00292">
    <property type="entry name" value="BRCT"/>
    <property type="match status" value="1"/>
</dbReference>
<dbReference type="Proteomes" id="UP001179952">
    <property type="component" value="Unassembled WGS sequence"/>
</dbReference>